<comment type="subcellular location">
    <subcellularLocation>
        <location evidence="1">Membrane</location>
        <topology evidence="1">Multi-pass membrane protein</topology>
    </subcellularLocation>
</comment>
<keyword evidence="4 7" id="KW-1133">Transmembrane helix</keyword>
<keyword evidence="10" id="KW-1185">Reference proteome</keyword>
<gene>
    <name evidence="9" type="ORF">HBF32_13335</name>
</gene>
<organism evidence="9 10">
    <name type="scientific">Luteibacter yeojuensis</name>
    <dbReference type="NCBI Taxonomy" id="345309"/>
    <lineage>
        <taxon>Bacteria</taxon>
        <taxon>Pseudomonadati</taxon>
        <taxon>Pseudomonadota</taxon>
        <taxon>Gammaproteobacteria</taxon>
        <taxon>Lysobacterales</taxon>
        <taxon>Rhodanobacteraceae</taxon>
        <taxon>Luteibacter</taxon>
    </lineage>
</organism>
<feature type="transmembrane region" description="Helical" evidence="7">
    <location>
        <begin position="88"/>
        <end position="106"/>
    </location>
</feature>
<feature type="transmembrane region" description="Helical" evidence="7">
    <location>
        <begin position="59"/>
        <end position="79"/>
    </location>
</feature>
<feature type="transmembrane region" description="Helical" evidence="7">
    <location>
        <begin position="173"/>
        <end position="194"/>
    </location>
</feature>
<dbReference type="InterPro" id="IPR011701">
    <property type="entry name" value="MFS"/>
</dbReference>
<feature type="transmembrane region" description="Helical" evidence="7">
    <location>
        <begin position="317"/>
        <end position="336"/>
    </location>
</feature>
<feature type="transmembrane region" description="Helical" evidence="7">
    <location>
        <begin position="142"/>
        <end position="161"/>
    </location>
</feature>
<feature type="region of interest" description="Disordered" evidence="6">
    <location>
        <begin position="530"/>
        <end position="551"/>
    </location>
</feature>
<dbReference type="Gene3D" id="1.20.1250.20">
    <property type="entry name" value="MFS general substrate transporter like domains"/>
    <property type="match status" value="1"/>
</dbReference>
<accession>A0A7X5QVZ3</accession>
<feature type="transmembrane region" description="Helical" evidence="7">
    <location>
        <begin position="278"/>
        <end position="297"/>
    </location>
</feature>
<feature type="domain" description="Major facilitator superfamily (MFS) profile" evidence="8">
    <location>
        <begin position="22"/>
        <end position="518"/>
    </location>
</feature>
<dbReference type="PANTHER" id="PTHR42718">
    <property type="entry name" value="MAJOR FACILITATOR SUPERFAMILY MULTIDRUG TRANSPORTER MFSC"/>
    <property type="match status" value="1"/>
</dbReference>
<name>A0A7X5QVZ3_9GAMM</name>
<evidence type="ECO:0000256" key="6">
    <source>
        <dbReference type="SAM" id="MobiDB-lite"/>
    </source>
</evidence>
<evidence type="ECO:0000313" key="10">
    <source>
        <dbReference type="Proteomes" id="UP000518878"/>
    </source>
</evidence>
<dbReference type="EMBL" id="JAAQTL010000001">
    <property type="protein sequence ID" value="NID16447.1"/>
    <property type="molecule type" value="Genomic_DNA"/>
</dbReference>
<keyword evidence="3 7" id="KW-0812">Transmembrane</keyword>
<evidence type="ECO:0000256" key="1">
    <source>
        <dbReference type="ARBA" id="ARBA00004141"/>
    </source>
</evidence>
<sequence length="551" mass="58899">MSATPGTVAATPSPPADLPWLGIFAVLMGAIATTLTSRLTSIGLADVRGAIGAGFDEGAWIPTAFSAAQMMIGPLAIFLGRVYTPRRVLLAGSVVYGLAEFLLPLAPNLPTLLFLQVVAGLGSGTFIPLTASFILTSLPRHLWPWGLAAYAMNIILGLNLASSLEGWYVEHATWHWIFWQNTLVAGPLFLLYWFGLRRLPVDRDYLRHGDFRGMLLAASGFTLVFIALDQGDRLDWLSSSLVVALFALGFVALGLFLLHESMLDTPSIDFGLLVRRNVVVLIVLVLITRFLVTASNTLVTNYLIQVRGLRPLEVGNAVLWVALPQLVIAPAVAWMLGRLEPRFAIGTGLAIAASGFLLATGITSQWVEGNFSIALLLQAMGETLELTALIYFFGHHLGPADGITFGAIIQTARLFGGQLGTSLIVVFTRKAEQLHSNLIGQHISIGEPDTTARIAAYARAIGSLSQGAGHAEARGTGLLAAAVRAQSYTLSALDGFLLASSVAVLGVGLVLVLREPPVIANPPAVPPCIRPQPRVRRQRHRVAGASREPVR</sequence>
<dbReference type="PROSITE" id="PS50850">
    <property type="entry name" value="MFS"/>
    <property type="match status" value="1"/>
</dbReference>
<dbReference type="InterPro" id="IPR020846">
    <property type="entry name" value="MFS_dom"/>
</dbReference>
<dbReference type="PANTHER" id="PTHR42718:SF9">
    <property type="entry name" value="MAJOR FACILITATOR SUPERFAMILY MULTIDRUG TRANSPORTER MFSC"/>
    <property type="match status" value="1"/>
</dbReference>
<evidence type="ECO:0000313" key="9">
    <source>
        <dbReference type="EMBL" id="NID16447.1"/>
    </source>
</evidence>
<evidence type="ECO:0000259" key="8">
    <source>
        <dbReference type="PROSITE" id="PS50850"/>
    </source>
</evidence>
<evidence type="ECO:0000256" key="5">
    <source>
        <dbReference type="ARBA" id="ARBA00023136"/>
    </source>
</evidence>
<comment type="caution">
    <text evidence="9">The sequence shown here is derived from an EMBL/GenBank/DDBJ whole genome shotgun (WGS) entry which is preliminary data.</text>
</comment>
<evidence type="ECO:0000256" key="2">
    <source>
        <dbReference type="ARBA" id="ARBA00022448"/>
    </source>
</evidence>
<protein>
    <submittedName>
        <fullName evidence="9">MFS transporter</fullName>
    </submittedName>
</protein>
<proteinExistence type="predicted"/>
<evidence type="ECO:0000256" key="3">
    <source>
        <dbReference type="ARBA" id="ARBA00022692"/>
    </source>
</evidence>
<feature type="transmembrane region" description="Helical" evidence="7">
    <location>
        <begin position="343"/>
        <end position="367"/>
    </location>
</feature>
<dbReference type="Pfam" id="PF07690">
    <property type="entry name" value="MFS_1"/>
    <property type="match status" value="1"/>
</dbReference>
<feature type="transmembrane region" description="Helical" evidence="7">
    <location>
        <begin position="112"/>
        <end position="135"/>
    </location>
</feature>
<evidence type="ECO:0000256" key="4">
    <source>
        <dbReference type="ARBA" id="ARBA00022989"/>
    </source>
</evidence>
<evidence type="ECO:0000256" key="7">
    <source>
        <dbReference type="SAM" id="Phobius"/>
    </source>
</evidence>
<feature type="compositionally biased region" description="Basic residues" evidence="6">
    <location>
        <begin position="533"/>
        <end position="542"/>
    </location>
</feature>
<feature type="transmembrane region" description="Helical" evidence="7">
    <location>
        <begin position="214"/>
        <end position="230"/>
    </location>
</feature>
<dbReference type="Proteomes" id="UP000518878">
    <property type="component" value="Unassembled WGS sequence"/>
</dbReference>
<dbReference type="InterPro" id="IPR036259">
    <property type="entry name" value="MFS_trans_sf"/>
</dbReference>
<feature type="transmembrane region" description="Helical" evidence="7">
    <location>
        <begin position="20"/>
        <end position="39"/>
    </location>
</feature>
<dbReference type="RefSeq" id="WP_166700082.1">
    <property type="nucleotide sequence ID" value="NZ_JAAQTL010000001.1"/>
</dbReference>
<keyword evidence="2" id="KW-0813">Transport</keyword>
<dbReference type="GO" id="GO:0022857">
    <property type="term" value="F:transmembrane transporter activity"/>
    <property type="evidence" value="ECO:0007669"/>
    <property type="project" value="InterPro"/>
</dbReference>
<keyword evidence="5 7" id="KW-0472">Membrane</keyword>
<dbReference type="GO" id="GO:0016020">
    <property type="term" value="C:membrane"/>
    <property type="evidence" value="ECO:0007669"/>
    <property type="project" value="UniProtKB-SubCell"/>
</dbReference>
<reference evidence="9 10" key="1">
    <citation type="journal article" date="2006" name="Int. J. Syst. Evol. Microbiol.">
        <title>Dyella yeojuensis sp. nov., isolated from greenhouse soil in Korea.</title>
        <authorList>
            <person name="Kim B.Y."/>
            <person name="Weon H.Y."/>
            <person name="Lee K.H."/>
            <person name="Seok S.J."/>
            <person name="Kwon S.W."/>
            <person name="Go S.J."/>
            <person name="Stackebrandt E."/>
        </authorList>
    </citation>
    <scope>NUCLEOTIDE SEQUENCE [LARGE SCALE GENOMIC DNA]</scope>
    <source>
        <strain evidence="9 10">DSM 17673</strain>
    </source>
</reference>
<feature type="transmembrane region" description="Helical" evidence="7">
    <location>
        <begin position="236"/>
        <end position="258"/>
    </location>
</feature>
<dbReference type="SUPFAM" id="SSF103473">
    <property type="entry name" value="MFS general substrate transporter"/>
    <property type="match status" value="1"/>
</dbReference>
<dbReference type="AlphaFoldDB" id="A0A7X5QVZ3"/>